<dbReference type="OrthoDB" id="6925137at2"/>
<organism evidence="1 2">
    <name type="scientific">Pseudomonas fluorescens</name>
    <dbReference type="NCBI Taxonomy" id="294"/>
    <lineage>
        <taxon>Bacteria</taxon>
        <taxon>Pseudomonadati</taxon>
        <taxon>Pseudomonadota</taxon>
        <taxon>Gammaproteobacteria</taxon>
        <taxon>Pseudomonadales</taxon>
        <taxon>Pseudomonadaceae</taxon>
        <taxon>Pseudomonas</taxon>
    </lineage>
</organism>
<accession>A0A5E7E8K2</accession>
<evidence type="ECO:0000313" key="1">
    <source>
        <dbReference type="EMBL" id="VVO23075.1"/>
    </source>
</evidence>
<proteinExistence type="predicted"/>
<sequence>MLPRYVVVPAIPIGTGSVRCGKRSSWTAAVSFSIYDNRDKQRLQPTYPTKAEAQAECERRNAVQILTSVGWSNCPISE</sequence>
<gene>
    <name evidence="1" type="ORF">PS723_04375</name>
</gene>
<evidence type="ECO:0000313" key="2">
    <source>
        <dbReference type="Proteomes" id="UP000379480"/>
    </source>
</evidence>
<dbReference type="AlphaFoldDB" id="A0A5E7E8K2"/>
<reference evidence="1 2" key="1">
    <citation type="submission" date="2019-09" db="EMBL/GenBank/DDBJ databases">
        <authorList>
            <person name="Chandra G."/>
            <person name="Truman W A."/>
        </authorList>
    </citation>
    <scope>NUCLEOTIDE SEQUENCE [LARGE SCALE GENOMIC DNA]</scope>
    <source>
        <strain evidence="1">PS723</strain>
    </source>
</reference>
<dbReference type="Proteomes" id="UP000379480">
    <property type="component" value="Unassembled WGS sequence"/>
</dbReference>
<name>A0A5E7E8K2_PSEFL</name>
<protein>
    <submittedName>
        <fullName evidence="1">Uncharacterized protein</fullName>
    </submittedName>
</protein>
<dbReference type="EMBL" id="CABVHY010000023">
    <property type="protein sequence ID" value="VVO23075.1"/>
    <property type="molecule type" value="Genomic_DNA"/>
</dbReference>